<comment type="subunit">
    <text evidence="11">Monomer.</text>
</comment>
<dbReference type="InterPro" id="IPR023000">
    <property type="entry name" value="Shikimate_kinase_CS"/>
</dbReference>
<keyword evidence="4 11" id="KW-0028">Amino-acid biosynthesis</keyword>
<evidence type="ECO:0000256" key="1">
    <source>
        <dbReference type="ARBA" id="ARBA00004842"/>
    </source>
</evidence>
<dbReference type="PROSITE" id="PS01128">
    <property type="entry name" value="SHIKIMATE_KINASE"/>
    <property type="match status" value="1"/>
</dbReference>
<evidence type="ECO:0000256" key="7">
    <source>
        <dbReference type="ARBA" id="ARBA00022777"/>
    </source>
</evidence>
<feature type="binding site" evidence="11">
    <location>
        <position position="35"/>
    </location>
    <ligand>
        <name>substrate</name>
    </ligand>
</feature>
<dbReference type="GO" id="GO:0009423">
    <property type="term" value="P:chorismate biosynthetic process"/>
    <property type="evidence" value="ECO:0007669"/>
    <property type="project" value="UniProtKB-UniRule"/>
</dbReference>
<dbReference type="InterPro" id="IPR031322">
    <property type="entry name" value="Shikimate/glucono_kinase"/>
</dbReference>
<dbReference type="RefSeq" id="WP_009678138.1">
    <property type="nucleotide sequence ID" value="NZ_AEUD01000003.1"/>
</dbReference>
<dbReference type="UniPathway" id="UPA00053">
    <property type="reaction ID" value="UER00088"/>
</dbReference>
<sequence>MTARSVVLVGPMGSGKSTVGRALAEAIGATFIDTDAEIERRCGKTIPEIFATDGETEFRRVEATVVADVLAGGGVVSLGGGAVMTEAVRAAVSGHDVVYLQISAAAGFARVAGSDRPLLADADPAARYAELLARREPTYRAVATVVVDADRDPATVVEDVRVGLRDGREPRSKNH</sequence>
<dbReference type="GO" id="GO:0009073">
    <property type="term" value="P:aromatic amino acid family biosynthetic process"/>
    <property type="evidence" value="ECO:0007669"/>
    <property type="project" value="UniProtKB-KW"/>
</dbReference>
<evidence type="ECO:0000313" key="12">
    <source>
        <dbReference type="EMBL" id="EGD56061.1"/>
    </source>
</evidence>
<comment type="caution">
    <text evidence="12">The sequence shown here is derived from an EMBL/GenBank/DDBJ whole genome shotgun (WGS) entry which is preliminary data.</text>
</comment>
<dbReference type="HAMAP" id="MF_00109">
    <property type="entry name" value="Shikimate_kinase"/>
    <property type="match status" value="1"/>
</dbReference>
<feature type="binding site" evidence="11">
    <location>
        <position position="17"/>
    </location>
    <ligand>
        <name>Mg(2+)</name>
        <dbReference type="ChEBI" id="CHEBI:18420"/>
    </ligand>
</feature>
<keyword evidence="9 11" id="KW-0057">Aromatic amino acid biosynthesis</keyword>
<dbReference type="InterPro" id="IPR027417">
    <property type="entry name" value="P-loop_NTPase"/>
</dbReference>
<keyword evidence="5 11" id="KW-0808">Transferase</keyword>
<dbReference type="PRINTS" id="PR01100">
    <property type="entry name" value="SHIKIMTKNASE"/>
</dbReference>
<comment type="cofactor">
    <cofactor evidence="11">
        <name>Mg(2+)</name>
        <dbReference type="ChEBI" id="CHEBI:18420"/>
    </cofactor>
    <text evidence="11">Binds 1 Mg(2+) ion per subunit.</text>
</comment>
<comment type="subcellular location">
    <subcellularLocation>
        <location evidence="11">Cytoplasm</location>
    </subcellularLocation>
</comment>
<comment type="similarity">
    <text evidence="2 11">Belongs to the shikimate kinase family.</text>
</comment>
<keyword evidence="11" id="KW-0963">Cytoplasm</keyword>
<evidence type="ECO:0000256" key="11">
    <source>
        <dbReference type="HAMAP-Rule" id="MF_00109"/>
    </source>
</evidence>
<proteinExistence type="inferred from homology"/>
<dbReference type="EC" id="2.7.1.71" evidence="3 11"/>
<dbReference type="eggNOG" id="COG0703">
    <property type="taxonomic scope" value="Bacteria"/>
</dbReference>
<dbReference type="Gene3D" id="3.40.50.300">
    <property type="entry name" value="P-loop containing nucleotide triphosphate hydrolases"/>
    <property type="match status" value="1"/>
</dbReference>
<dbReference type="GO" id="GO:0005829">
    <property type="term" value="C:cytosol"/>
    <property type="evidence" value="ECO:0007669"/>
    <property type="project" value="TreeGrafter"/>
</dbReference>
<evidence type="ECO:0000256" key="4">
    <source>
        <dbReference type="ARBA" id="ARBA00022605"/>
    </source>
</evidence>
<evidence type="ECO:0000256" key="10">
    <source>
        <dbReference type="ARBA" id="ARBA00048567"/>
    </source>
</evidence>
<organism evidence="12 13">
    <name type="scientific">Gordonia neofelifaecis NRRL B-59395</name>
    <dbReference type="NCBI Taxonomy" id="644548"/>
    <lineage>
        <taxon>Bacteria</taxon>
        <taxon>Bacillati</taxon>
        <taxon>Actinomycetota</taxon>
        <taxon>Actinomycetes</taxon>
        <taxon>Mycobacteriales</taxon>
        <taxon>Gordoniaceae</taxon>
        <taxon>Gordonia</taxon>
    </lineage>
</organism>
<evidence type="ECO:0000256" key="5">
    <source>
        <dbReference type="ARBA" id="ARBA00022679"/>
    </source>
</evidence>
<dbReference type="SUPFAM" id="SSF52540">
    <property type="entry name" value="P-loop containing nucleoside triphosphate hydrolases"/>
    <property type="match status" value="1"/>
</dbReference>
<keyword evidence="6 11" id="KW-0547">Nucleotide-binding</keyword>
<dbReference type="GO" id="GO:0000287">
    <property type="term" value="F:magnesium ion binding"/>
    <property type="evidence" value="ECO:0007669"/>
    <property type="project" value="UniProtKB-UniRule"/>
</dbReference>
<dbReference type="CDD" id="cd00464">
    <property type="entry name" value="SK"/>
    <property type="match status" value="1"/>
</dbReference>
<comment type="catalytic activity">
    <reaction evidence="10 11">
        <text>shikimate + ATP = 3-phosphoshikimate + ADP + H(+)</text>
        <dbReference type="Rhea" id="RHEA:13121"/>
        <dbReference type="ChEBI" id="CHEBI:15378"/>
        <dbReference type="ChEBI" id="CHEBI:30616"/>
        <dbReference type="ChEBI" id="CHEBI:36208"/>
        <dbReference type="ChEBI" id="CHEBI:145989"/>
        <dbReference type="ChEBI" id="CHEBI:456216"/>
        <dbReference type="EC" id="2.7.1.71"/>
    </reaction>
</comment>
<evidence type="ECO:0000256" key="6">
    <source>
        <dbReference type="ARBA" id="ARBA00022741"/>
    </source>
</evidence>
<name>F1YG88_9ACTN</name>
<feature type="binding site" evidence="11">
    <location>
        <position position="80"/>
    </location>
    <ligand>
        <name>substrate</name>
    </ligand>
</feature>
<dbReference type="STRING" id="644548.SCNU_04356"/>
<keyword evidence="8 11" id="KW-0067">ATP-binding</keyword>
<evidence type="ECO:0000256" key="8">
    <source>
        <dbReference type="ARBA" id="ARBA00022840"/>
    </source>
</evidence>
<reference evidence="12 13" key="1">
    <citation type="journal article" date="2011" name="J. Bacteriol.">
        <title>Draft Genome Sequence of Gordonia neofelifaecis NRRL B-59395, a Cholesterol-Degrading Actinomycete.</title>
        <authorList>
            <person name="Ge F."/>
            <person name="Li W."/>
            <person name="Chen G."/>
            <person name="Liu Y."/>
            <person name="Zhang G."/>
            <person name="Yong B."/>
            <person name="Wang Q."/>
            <person name="Wang N."/>
            <person name="Huang Z."/>
            <person name="Li W."/>
            <person name="Wang J."/>
            <person name="Wu C."/>
            <person name="Xie Q."/>
            <person name="Liu G."/>
        </authorList>
    </citation>
    <scope>NUCLEOTIDE SEQUENCE [LARGE SCALE GENOMIC DNA]</scope>
    <source>
        <strain evidence="12 13">NRRL B-59395</strain>
    </source>
</reference>
<dbReference type="EMBL" id="AEUD01000003">
    <property type="protein sequence ID" value="EGD56061.1"/>
    <property type="molecule type" value="Genomic_DNA"/>
</dbReference>
<dbReference type="Proteomes" id="UP000035065">
    <property type="component" value="Unassembled WGS sequence"/>
</dbReference>
<evidence type="ECO:0000313" key="13">
    <source>
        <dbReference type="Proteomes" id="UP000035065"/>
    </source>
</evidence>
<feature type="binding site" evidence="11">
    <location>
        <position position="116"/>
    </location>
    <ligand>
        <name>ATP</name>
        <dbReference type="ChEBI" id="CHEBI:30616"/>
    </ligand>
</feature>
<evidence type="ECO:0000256" key="2">
    <source>
        <dbReference type="ARBA" id="ARBA00006997"/>
    </source>
</evidence>
<feature type="binding site" evidence="11">
    <location>
        <position position="59"/>
    </location>
    <ligand>
        <name>substrate</name>
    </ligand>
</feature>
<accession>F1YG88</accession>
<keyword evidence="7 11" id="KW-0418">Kinase</keyword>
<feature type="binding site" evidence="11">
    <location>
        <position position="151"/>
    </location>
    <ligand>
        <name>ATP</name>
        <dbReference type="ChEBI" id="CHEBI:30616"/>
    </ligand>
</feature>
<dbReference type="GO" id="GO:0004765">
    <property type="term" value="F:shikimate kinase activity"/>
    <property type="evidence" value="ECO:0007669"/>
    <property type="project" value="UniProtKB-UniRule"/>
</dbReference>
<comment type="function">
    <text evidence="11">Catalyzes the specific phosphorylation of the 3-hydroxyl group of shikimic acid using ATP as a cosubstrate.</text>
</comment>
<dbReference type="AlphaFoldDB" id="F1YG88"/>
<protein>
    <recommendedName>
        <fullName evidence="3 11">Shikimate kinase</fullName>
        <shortName evidence="11">SK</shortName>
        <ecNumber evidence="3 11">2.7.1.71</ecNumber>
    </recommendedName>
</protein>
<comment type="pathway">
    <text evidence="1 11">Metabolic intermediate biosynthesis; chorismate biosynthesis; chorismate from D-erythrose 4-phosphate and phosphoenolpyruvate: step 5/7.</text>
</comment>
<dbReference type="PANTHER" id="PTHR21087:SF16">
    <property type="entry name" value="SHIKIMATE KINASE 1, CHLOROPLASTIC"/>
    <property type="match status" value="1"/>
</dbReference>
<feature type="binding site" evidence="11">
    <location>
        <position position="135"/>
    </location>
    <ligand>
        <name>substrate</name>
    </ligand>
</feature>
<gene>
    <name evidence="11 12" type="primary">aroK</name>
    <name evidence="12" type="ORF">SCNU_04356</name>
</gene>
<evidence type="ECO:0000256" key="9">
    <source>
        <dbReference type="ARBA" id="ARBA00023141"/>
    </source>
</evidence>
<keyword evidence="11" id="KW-0479">Metal-binding</keyword>
<keyword evidence="13" id="KW-1185">Reference proteome</keyword>
<feature type="binding site" evidence="11">
    <location>
        <begin position="13"/>
        <end position="18"/>
    </location>
    <ligand>
        <name>ATP</name>
        <dbReference type="ChEBI" id="CHEBI:30616"/>
    </ligand>
</feature>
<dbReference type="PANTHER" id="PTHR21087">
    <property type="entry name" value="SHIKIMATE KINASE"/>
    <property type="match status" value="1"/>
</dbReference>
<evidence type="ECO:0000256" key="3">
    <source>
        <dbReference type="ARBA" id="ARBA00012154"/>
    </source>
</evidence>
<dbReference type="Pfam" id="PF01202">
    <property type="entry name" value="SKI"/>
    <property type="match status" value="1"/>
</dbReference>
<keyword evidence="11" id="KW-0460">Magnesium</keyword>
<dbReference type="InterPro" id="IPR000623">
    <property type="entry name" value="Shikimate_kinase/TSH1"/>
</dbReference>
<dbReference type="GO" id="GO:0005524">
    <property type="term" value="F:ATP binding"/>
    <property type="evidence" value="ECO:0007669"/>
    <property type="project" value="UniProtKB-UniRule"/>
</dbReference>
<dbReference type="GO" id="GO:0008652">
    <property type="term" value="P:amino acid biosynthetic process"/>
    <property type="evidence" value="ECO:0007669"/>
    <property type="project" value="UniProtKB-KW"/>
</dbReference>